<name>A0AA96R6L7_9CAUD</name>
<protein>
    <recommendedName>
        <fullName evidence="1">Phage neck terminator protein gp12-like domain-containing protein</fullName>
    </recommendedName>
</protein>
<dbReference type="Pfam" id="PF23961">
    <property type="entry name" value="Phage_tail_terminator_9"/>
    <property type="match status" value="1"/>
</dbReference>
<reference evidence="2" key="1">
    <citation type="submission" date="2023-08" db="EMBL/GenBank/DDBJ databases">
        <authorList>
            <person name="Nazir A."/>
        </authorList>
    </citation>
    <scope>NUCLEOTIDE SEQUENCE</scope>
</reference>
<evidence type="ECO:0000313" key="2">
    <source>
        <dbReference type="EMBL" id="WNO47472.1"/>
    </source>
</evidence>
<proteinExistence type="predicted"/>
<feature type="domain" description="Phage neck terminator protein gp12-like" evidence="1">
    <location>
        <begin position="72"/>
        <end position="173"/>
    </location>
</feature>
<sequence>MATTLEIPLFKDSVNGLKLNIGNMLDQTFPDHKILFANSDIVAPKQKAIVLKRNVRSGNPNGLNLVPIRVHIDALTGEKHYVYQATASYRVRFNKTAAIDEAYYLKMLLSTDEFHYSWWGSNDLYGITNISDVADDPVSVDFVEWEEGAIMTFDCTYLFRHTESDAKTIERILFTSNNGSGALSGESENFWITLGYSSYQDYVDNVNTLYSHVNGDDSTPSGVDFSQDW</sequence>
<dbReference type="InterPro" id="IPR057087">
    <property type="entry name" value="Gp12-like"/>
</dbReference>
<organism evidence="2">
    <name type="scientific">Staphylococcus phage vB_VibM_10AMN12</name>
    <dbReference type="NCBI Taxonomy" id="3076785"/>
    <lineage>
        <taxon>Viruses</taxon>
        <taxon>Duplodnaviria</taxon>
        <taxon>Heunggongvirae</taxon>
        <taxon>Uroviricota</taxon>
        <taxon>Caudoviricetes</taxon>
    </lineage>
</organism>
<evidence type="ECO:0000259" key="1">
    <source>
        <dbReference type="Pfam" id="PF23961"/>
    </source>
</evidence>
<dbReference type="EMBL" id="OR481006">
    <property type="protein sequence ID" value="WNO47472.1"/>
    <property type="molecule type" value="Genomic_DNA"/>
</dbReference>
<accession>A0AA96R6L7</accession>